<name>A0A2T9Z6M4_9FUNG</name>
<dbReference type="GO" id="GO:0070939">
    <property type="term" value="C:Dsl1/NZR complex"/>
    <property type="evidence" value="ECO:0007669"/>
    <property type="project" value="InterPro"/>
</dbReference>
<dbReference type="InterPro" id="IPR007528">
    <property type="entry name" value="RINT1_Tip20"/>
</dbReference>
<sequence length="1005" mass="115700">MSDSNYNVIITDFLNDNFTSLESLDLVDNLLKQEEKQRQEKTVKNMESEKLLKVLVEKYDSEKNLVLDEISTYKNLIKKLKSTESDEKDPNFLTPNDFIWLENLKKDLDDIKINQVSYNFTNAVAKMSGYTQQFHKSLETDITASLKPFECMVTTLQEFKEYLLPVLSKKEKSSEDTFKEQNSETEYHTISYMEGKLKTSWKSIIESVTEKEKHIIELLLNDSKNPKSSRHSSNSSQFSQIISEINLTENLYQGFSLYIKSVVGKYDPTGISQKWNSQLSIAVIIDVISAKFLYHFGGSLETNRPDKPEWWIDFLLKHTSHIIEFIENDVQKIIWSHNPLGSEARDEYFDGVINIICQKLTNEKNNWETHPQFVGHLVKELSNFDTTIESLYLYGVNGNSKKTWAGSAEKWLLSNKPILESWCNYEFEATSKSFNKIRDDPIAFELGTGFSDKSLDYHVFATPISIQIESSVNGLVERISNLKNTRWKYNFISFIVFPLMRTYIERLFLELSKFKKVSFAFIQSIPGGGTIRQTAGYQTPFDGTSDLSSLKLDIQLESTGIKPIVLQMGVVSGLIYSAHYVNRQLEDWSYEEFWIELWNWICTVVSSKDNSFKKTNSNFKGNMDSNDTDTKNRSNTNTSFEKEEFGDTHYKDLREESLISFESDNINYEDVDIPSEISDLFDKKDFSSLTRIKKVQAEKTIFDFYRLELGKFVKESLESFAFIMSKEIIRILQPYFNELTNTETVKNRNKLASTEENDDLSHINENGDDAEYGSSDNNDTKSLAYSMKTLSLLLGYTQNHLLLSEHFKVVVKNALLEVDNWAINNVIFSKTWDDIQANRFAMDIASIVKCIYDSVAGVKSAKLYFKKRGNNLGQCVEAAYLLSLPFEDRGDLPINIYGICTNFEYVSPEKISDLVSQVFLEKERKDSLSFSRRVKNDFVVGSPNMFTGANQDDIDLRKQQDGEEKATSLNKLKSFGITELGPNKAWTILHRRSDSEKLFQTQNFG</sequence>
<dbReference type="PANTHER" id="PTHR13520:SF0">
    <property type="entry name" value="RAD50-INTERACTING PROTEIN 1"/>
    <property type="match status" value="1"/>
</dbReference>
<keyword evidence="4" id="KW-1185">Reference proteome</keyword>
<dbReference type="GO" id="GO:0006890">
    <property type="term" value="P:retrograde vesicle-mediated transport, Golgi to endoplasmic reticulum"/>
    <property type="evidence" value="ECO:0007669"/>
    <property type="project" value="InterPro"/>
</dbReference>
<feature type="region of interest" description="Disordered" evidence="1">
    <location>
        <begin position="616"/>
        <end position="641"/>
    </location>
</feature>
<proteinExistence type="predicted"/>
<dbReference type="OrthoDB" id="407410at2759"/>
<dbReference type="EMBL" id="MBFT01000002">
    <property type="protein sequence ID" value="PVV00220.1"/>
    <property type="molecule type" value="Genomic_DNA"/>
</dbReference>
<gene>
    <name evidence="3" type="ORF">BB559_000029</name>
    <name evidence="2" type="ORF">BB559_000651</name>
</gene>
<dbReference type="PANTHER" id="PTHR13520">
    <property type="entry name" value="RAD50-INTERACTING PROTEIN 1 RINT-1"/>
    <property type="match status" value="1"/>
</dbReference>
<evidence type="ECO:0000256" key="1">
    <source>
        <dbReference type="SAM" id="MobiDB-lite"/>
    </source>
</evidence>
<dbReference type="EMBL" id="MBFT01000032">
    <property type="protein sequence ID" value="PVU99520.1"/>
    <property type="molecule type" value="Genomic_DNA"/>
</dbReference>
<organism evidence="3 4">
    <name type="scientific">Furculomyces boomerangus</name>
    <dbReference type="NCBI Taxonomy" id="61424"/>
    <lineage>
        <taxon>Eukaryota</taxon>
        <taxon>Fungi</taxon>
        <taxon>Fungi incertae sedis</taxon>
        <taxon>Zoopagomycota</taxon>
        <taxon>Kickxellomycotina</taxon>
        <taxon>Harpellomycetes</taxon>
        <taxon>Harpellales</taxon>
        <taxon>Harpellaceae</taxon>
        <taxon>Furculomyces</taxon>
    </lineage>
</organism>
<comment type="caution">
    <text evidence="3">The sequence shown here is derived from an EMBL/GenBank/DDBJ whole genome shotgun (WGS) entry which is preliminary data.</text>
</comment>
<reference evidence="3 4" key="1">
    <citation type="journal article" date="2018" name="MBio">
        <title>Comparative Genomics Reveals the Core Gene Toolbox for the Fungus-Insect Symbiosis.</title>
        <authorList>
            <person name="Wang Y."/>
            <person name="Stata M."/>
            <person name="Wang W."/>
            <person name="Stajich J.E."/>
            <person name="White M.M."/>
            <person name="Moncalvo J.M."/>
        </authorList>
    </citation>
    <scope>NUCLEOTIDE SEQUENCE [LARGE SCALE GENOMIC DNA]</scope>
    <source>
        <strain evidence="3 4">AUS-77-4</strain>
    </source>
</reference>
<accession>A0A2T9Z6M4</accession>
<evidence type="ECO:0000313" key="4">
    <source>
        <dbReference type="Proteomes" id="UP000245699"/>
    </source>
</evidence>
<evidence type="ECO:0000313" key="3">
    <source>
        <dbReference type="EMBL" id="PVV00220.1"/>
    </source>
</evidence>
<evidence type="ECO:0000313" key="2">
    <source>
        <dbReference type="EMBL" id="PVU99520.1"/>
    </source>
</evidence>
<feature type="region of interest" description="Disordered" evidence="1">
    <location>
        <begin position="747"/>
        <end position="775"/>
    </location>
</feature>
<dbReference type="Proteomes" id="UP000245699">
    <property type="component" value="Unassembled WGS sequence"/>
</dbReference>
<dbReference type="STRING" id="61424.A0A2T9Z6M4"/>
<protein>
    <submittedName>
        <fullName evidence="3">Uncharacterized protein</fullName>
    </submittedName>
</protein>
<feature type="compositionally biased region" description="Polar residues" evidence="1">
    <location>
        <begin position="616"/>
        <end position="625"/>
    </location>
</feature>
<dbReference type="GO" id="GO:0006888">
    <property type="term" value="P:endoplasmic reticulum to Golgi vesicle-mediated transport"/>
    <property type="evidence" value="ECO:0007669"/>
    <property type="project" value="InterPro"/>
</dbReference>
<dbReference type="GO" id="GO:0060628">
    <property type="term" value="P:regulation of ER to Golgi vesicle-mediated transport"/>
    <property type="evidence" value="ECO:0007669"/>
    <property type="project" value="TreeGrafter"/>
</dbReference>
<dbReference type="Pfam" id="PF04437">
    <property type="entry name" value="RINT1_TIP1"/>
    <property type="match status" value="1"/>
</dbReference>
<dbReference type="PROSITE" id="PS51386">
    <property type="entry name" value="RINT1_TIP20"/>
    <property type="match status" value="1"/>
</dbReference>
<dbReference type="AlphaFoldDB" id="A0A2T9Z6M4"/>